<accession>A0A1L8D6K1</accession>
<evidence type="ECO:0000256" key="6">
    <source>
        <dbReference type="RuleBase" id="RU361235"/>
    </source>
</evidence>
<dbReference type="GO" id="GO:0052689">
    <property type="term" value="F:carboxylic ester hydrolase activity"/>
    <property type="evidence" value="ECO:0007669"/>
    <property type="project" value="UniProtKB-KW"/>
</dbReference>
<dbReference type="EMBL" id="GEYN01000046">
    <property type="protein sequence ID" value="JAV02083.1"/>
    <property type="molecule type" value="mRNA"/>
</dbReference>
<sequence>MKCSLKLKVCILVIYTVLSIDGLAEVQTEAARAKNILVTRVPSDLNVNIETISSKDVMKDVTNSTKHTKKPGDKVKDIGKDEYRIIDTDKGKVRGHVADDGNYFAYLGIPYAAPPVGVNRFKAPRPVKPWSTVYEANHTVVCPQRGGGNEDCLILNVFTPVHIGPGRLPVMVYIHGGSFLFGHGPTDGVEPLIDHNIIVVTINYRLGALGFLCLGTESAPGNAGLKDQVAALKWVNRNIGNFGGDANNVTLYGMSAGAAAVELLVLFKNNSDKNQSLFHKAIIESGSALNVWTIDEDPIATATIIYKGAKKGPTSRKDVDKTSVLADFYSTVSAENLTKYSLNFYKHSTDGMFGFAPCVELPSAHSEDQFMSLHPRHKLVDQDYHKVPMMFFFASLEGLFLRSQEFHEIDYPAKMMRKFENFLPADLIFDTPETKAKVAQNIRKFYFGSEPITLKEINGYFNYFGDALILNGLLDSVEQHARNNTVYLMEFEHRGKMGYRDMFFDFVEKAGHGDVIKHAILLRPIEDATDNVAVNRVSTIISNFVKFGNPTPSKSEVLPLEWPSVQADNMTYLKLGSDFQLLEQPYVKRMLFWHQIYKTYGRAQIDPLPWP</sequence>
<name>A0A1L8D6K1_PLUXY</name>
<dbReference type="PROSITE" id="PS00122">
    <property type="entry name" value="CARBOXYLESTERASE_B_1"/>
    <property type="match status" value="1"/>
</dbReference>
<evidence type="ECO:0000256" key="5">
    <source>
        <dbReference type="ARBA" id="ARBA00023180"/>
    </source>
</evidence>
<dbReference type="PANTHER" id="PTHR11559">
    <property type="entry name" value="CARBOXYLESTERASE"/>
    <property type="match status" value="1"/>
</dbReference>
<feature type="domain" description="Carboxylesterase type B" evidence="7">
    <location>
        <begin position="84"/>
        <end position="588"/>
    </location>
</feature>
<evidence type="ECO:0000256" key="2">
    <source>
        <dbReference type="ARBA" id="ARBA00022487"/>
    </source>
</evidence>
<evidence type="ECO:0000313" key="8">
    <source>
        <dbReference type="EMBL" id="JAV02083.1"/>
    </source>
</evidence>
<dbReference type="InterPro" id="IPR019826">
    <property type="entry name" value="Carboxylesterase_B_AS"/>
</dbReference>
<proteinExistence type="evidence at transcript level"/>
<evidence type="ECO:0000256" key="3">
    <source>
        <dbReference type="ARBA" id="ARBA00022801"/>
    </source>
</evidence>
<keyword evidence="2" id="KW-0719">Serine esterase</keyword>
<dbReference type="SUPFAM" id="SSF53474">
    <property type="entry name" value="alpha/beta-Hydrolases"/>
    <property type="match status" value="1"/>
</dbReference>
<keyword evidence="5" id="KW-0325">Glycoprotein</keyword>
<reference evidence="8" key="1">
    <citation type="submission" date="2016-08" db="EMBL/GenBank/DDBJ databases">
        <title>Transcriptome of the diamond-back moth (Plutella xylostella).</title>
        <authorList>
            <person name="He P."/>
        </authorList>
    </citation>
    <scope>NUCLEOTIDE SEQUENCE</scope>
    <source>
        <strain evidence="8">Lab strain</strain>
        <tissue evidence="8">Multi</tissue>
    </source>
</reference>
<dbReference type="KEGG" id="pxy:105393321"/>
<keyword evidence="4" id="KW-1015">Disulfide bond</keyword>
<dbReference type="OrthoDB" id="3200163at2759"/>
<feature type="signal peptide" evidence="6">
    <location>
        <begin position="1"/>
        <end position="19"/>
    </location>
</feature>
<evidence type="ECO:0000259" key="7">
    <source>
        <dbReference type="Pfam" id="PF00135"/>
    </source>
</evidence>
<dbReference type="Pfam" id="PF00135">
    <property type="entry name" value="COesterase"/>
    <property type="match status" value="1"/>
</dbReference>
<feature type="chain" id="PRO_5009734642" description="Carboxylic ester hydrolase" evidence="6">
    <location>
        <begin position="20"/>
        <end position="611"/>
    </location>
</feature>
<dbReference type="EC" id="3.1.1.-" evidence="6"/>
<dbReference type="InterPro" id="IPR050309">
    <property type="entry name" value="Type-B_Carboxylest/Lipase"/>
</dbReference>
<dbReference type="InterPro" id="IPR002018">
    <property type="entry name" value="CarbesteraseB"/>
</dbReference>
<evidence type="ECO:0000256" key="4">
    <source>
        <dbReference type="ARBA" id="ARBA00023157"/>
    </source>
</evidence>
<comment type="similarity">
    <text evidence="1 6">Belongs to the type-B carboxylesterase/lipase family.</text>
</comment>
<dbReference type="Gene3D" id="3.40.50.1820">
    <property type="entry name" value="alpha/beta hydrolase"/>
    <property type="match status" value="1"/>
</dbReference>
<dbReference type="AlphaFoldDB" id="A0A1L8D6K1"/>
<dbReference type="GeneID" id="105393321"/>
<keyword evidence="6" id="KW-0732">Signal</keyword>
<evidence type="ECO:0000256" key="1">
    <source>
        <dbReference type="ARBA" id="ARBA00005964"/>
    </source>
</evidence>
<organism evidence="8">
    <name type="scientific">Plutella xylostella</name>
    <name type="common">Diamondback moth</name>
    <name type="synonym">Plutella maculipennis</name>
    <dbReference type="NCBI Taxonomy" id="51655"/>
    <lineage>
        <taxon>Eukaryota</taxon>
        <taxon>Metazoa</taxon>
        <taxon>Ecdysozoa</taxon>
        <taxon>Arthropoda</taxon>
        <taxon>Hexapoda</taxon>
        <taxon>Insecta</taxon>
        <taxon>Pterygota</taxon>
        <taxon>Neoptera</taxon>
        <taxon>Endopterygota</taxon>
        <taxon>Lepidoptera</taxon>
        <taxon>Glossata</taxon>
        <taxon>Ditrysia</taxon>
        <taxon>Yponomeutoidea</taxon>
        <taxon>Plutellidae</taxon>
        <taxon>Plutella</taxon>
    </lineage>
</organism>
<keyword evidence="3 6" id="KW-0378">Hydrolase</keyword>
<protein>
    <recommendedName>
        <fullName evidence="6">Carboxylic ester hydrolase</fullName>
        <ecNumber evidence="6">3.1.1.-</ecNumber>
    </recommendedName>
</protein>
<dbReference type="InterPro" id="IPR029058">
    <property type="entry name" value="AB_hydrolase_fold"/>
</dbReference>